<accession>T1IYH9</accession>
<reference evidence="3" key="1">
    <citation type="submission" date="2011-05" db="EMBL/GenBank/DDBJ databases">
        <authorList>
            <person name="Richards S.R."/>
            <person name="Qu J."/>
            <person name="Jiang H."/>
            <person name="Jhangiani S.N."/>
            <person name="Agravi P."/>
            <person name="Goodspeed R."/>
            <person name="Gross S."/>
            <person name="Mandapat C."/>
            <person name="Jackson L."/>
            <person name="Mathew T."/>
            <person name="Pu L."/>
            <person name="Thornton R."/>
            <person name="Saada N."/>
            <person name="Wilczek-Boney K.B."/>
            <person name="Lee S."/>
            <person name="Kovar C."/>
            <person name="Wu Y."/>
            <person name="Scherer S.E."/>
            <person name="Worley K.C."/>
            <person name="Muzny D.M."/>
            <person name="Gibbs R."/>
        </authorList>
    </citation>
    <scope>NUCLEOTIDE SEQUENCE</scope>
    <source>
        <strain evidence="3">Brora</strain>
    </source>
</reference>
<keyword evidence="3" id="KW-1185">Reference proteome</keyword>
<organism evidence="2 3">
    <name type="scientific">Strigamia maritima</name>
    <name type="common">European centipede</name>
    <name type="synonym">Geophilus maritimus</name>
    <dbReference type="NCBI Taxonomy" id="126957"/>
    <lineage>
        <taxon>Eukaryota</taxon>
        <taxon>Metazoa</taxon>
        <taxon>Ecdysozoa</taxon>
        <taxon>Arthropoda</taxon>
        <taxon>Myriapoda</taxon>
        <taxon>Chilopoda</taxon>
        <taxon>Pleurostigmophora</taxon>
        <taxon>Geophilomorpha</taxon>
        <taxon>Linotaeniidae</taxon>
        <taxon>Strigamia</taxon>
    </lineage>
</organism>
<sequence length="92" mass="10456">MNKNLHIFLLFLIICLVMACEAASLFNRDNAREAGDTVATSVRAFFLRFLKRMLSIMGIAFCDIHSYLGKKLETQLMEDHLVDSQVGTSDWV</sequence>
<dbReference type="HOGENOM" id="CLU_2416087_0_0_1"/>
<reference evidence="2" key="2">
    <citation type="submission" date="2015-02" db="UniProtKB">
        <authorList>
            <consortium name="EnsemblMetazoa"/>
        </authorList>
    </citation>
    <scope>IDENTIFICATION</scope>
</reference>
<protein>
    <submittedName>
        <fullName evidence="2">Uncharacterized protein</fullName>
    </submittedName>
</protein>
<dbReference type="PROSITE" id="PS51257">
    <property type="entry name" value="PROKAR_LIPOPROTEIN"/>
    <property type="match status" value="1"/>
</dbReference>
<keyword evidence="1" id="KW-0732">Signal</keyword>
<evidence type="ECO:0000313" key="3">
    <source>
        <dbReference type="Proteomes" id="UP000014500"/>
    </source>
</evidence>
<dbReference type="AlphaFoldDB" id="T1IYH9"/>
<feature type="signal peptide" evidence="1">
    <location>
        <begin position="1"/>
        <end position="22"/>
    </location>
</feature>
<dbReference type="EMBL" id="JH431683">
    <property type="status" value="NOT_ANNOTATED_CDS"/>
    <property type="molecule type" value="Genomic_DNA"/>
</dbReference>
<feature type="chain" id="PRO_5004579731" evidence="1">
    <location>
        <begin position="23"/>
        <end position="92"/>
    </location>
</feature>
<evidence type="ECO:0000313" key="2">
    <source>
        <dbReference type="EnsemblMetazoa" id="SMAR006289-PA"/>
    </source>
</evidence>
<proteinExistence type="predicted"/>
<dbReference type="Proteomes" id="UP000014500">
    <property type="component" value="Unassembled WGS sequence"/>
</dbReference>
<name>T1IYH9_STRMM</name>
<dbReference type="EnsemblMetazoa" id="SMAR006289-RA">
    <property type="protein sequence ID" value="SMAR006289-PA"/>
    <property type="gene ID" value="SMAR006289"/>
</dbReference>
<evidence type="ECO:0000256" key="1">
    <source>
        <dbReference type="SAM" id="SignalP"/>
    </source>
</evidence>